<evidence type="ECO:0000313" key="2">
    <source>
        <dbReference type="Proteomes" id="UP001497535"/>
    </source>
</evidence>
<keyword evidence="2" id="KW-1185">Reference proteome</keyword>
<name>A0ACB1A6A9_MELEN</name>
<organism evidence="1 2">
    <name type="scientific">Meloidogyne enterolobii</name>
    <name type="common">Root-knot nematode worm</name>
    <name type="synonym">Meloidogyne mayaguensis</name>
    <dbReference type="NCBI Taxonomy" id="390850"/>
    <lineage>
        <taxon>Eukaryota</taxon>
        <taxon>Metazoa</taxon>
        <taxon>Ecdysozoa</taxon>
        <taxon>Nematoda</taxon>
        <taxon>Chromadorea</taxon>
        <taxon>Rhabditida</taxon>
        <taxon>Tylenchina</taxon>
        <taxon>Tylenchomorpha</taxon>
        <taxon>Tylenchoidea</taxon>
        <taxon>Meloidogynidae</taxon>
        <taxon>Meloidogyninae</taxon>
        <taxon>Meloidogyne</taxon>
    </lineage>
</organism>
<accession>A0ACB1A6A9</accession>
<reference evidence="1" key="1">
    <citation type="submission" date="2023-11" db="EMBL/GenBank/DDBJ databases">
        <authorList>
            <person name="Poullet M."/>
        </authorList>
    </citation>
    <scope>NUCLEOTIDE SEQUENCE</scope>
    <source>
        <strain evidence="1">E1834</strain>
    </source>
</reference>
<gene>
    <name evidence="1" type="ORF">MENTE1834_LOCUS34528</name>
</gene>
<comment type="caution">
    <text evidence="1">The sequence shown here is derived from an EMBL/GenBank/DDBJ whole genome shotgun (WGS) entry which is preliminary data.</text>
</comment>
<dbReference type="Proteomes" id="UP001497535">
    <property type="component" value="Unassembled WGS sequence"/>
</dbReference>
<protein>
    <submittedName>
        <fullName evidence="1">Uncharacterized protein</fullName>
    </submittedName>
</protein>
<dbReference type="EMBL" id="CAVMJV010000062">
    <property type="protein sequence ID" value="CAK5087006.1"/>
    <property type="molecule type" value="Genomic_DNA"/>
</dbReference>
<evidence type="ECO:0000313" key="1">
    <source>
        <dbReference type="EMBL" id="CAK5087006.1"/>
    </source>
</evidence>
<proteinExistence type="predicted"/>
<sequence length="59" mass="7119">MSECAKIWWTMDKWWMLYKTQNALFRAANLISETRQLLIFSCINFCIFLLISFIINNSH</sequence>